<evidence type="ECO:0000313" key="7">
    <source>
        <dbReference type="Proteomes" id="UP000298616"/>
    </source>
</evidence>
<evidence type="ECO:0000256" key="2">
    <source>
        <dbReference type="ARBA" id="ARBA00022618"/>
    </source>
</evidence>
<evidence type="ECO:0000256" key="5">
    <source>
        <dbReference type="SAM" id="MobiDB-lite"/>
    </source>
</evidence>
<feature type="compositionally biased region" description="Acidic residues" evidence="5">
    <location>
        <begin position="202"/>
        <end position="212"/>
    </location>
</feature>
<dbReference type="RefSeq" id="WP_137089435.1">
    <property type="nucleotide sequence ID" value="NZ_CP028923.1"/>
</dbReference>
<keyword evidence="2" id="KW-0132">Cell division</keyword>
<dbReference type="SUPFAM" id="SSF46785">
    <property type="entry name" value="Winged helix' DNA-binding domain"/>
    <property type="match status" value="2"/>
</dbReference>
<gene>
    <name evidence="6" type="primary">scpB</name>
    <name evidence="6" type="ORF">DCC35_03235</name>
</gene>
<dbReference type="InterPro" id="IPR005234">
    <property type="entry name" value="ScpB_csome_segregation"/>
</dbReference>
<evidence type="ECO:0000313" key="6">
    <source>
        <dbReference type="EMBL" id="QCK13841.1"/>
    </source>
</evidence>
<dbReference type="PANTHER" id="PTHR34298:SF2">
    <property type="entry name" value="SEGREGATION AND CONDENSATION PROTEIN B"/>
    <property type="match status" value="1"/>
</dbReference>
<protein>
    <submittedName>
        <fullName evidence="6">SMC-Scp complex subunit ScpB</fullName>
    </submittedName>
</protein>
<accession>A0A4D7JDT3</accession>
<dbReference type="InterPro" id="IPR036388">
    <property type="entry name" value="WH-like_DNA-bd_sf"/>
</dbReference>
<dbReference type="KEGG" id="fpf:DCC35_03235"/>
<evidence type="ECO:0000256" key="1">
    <source>
        <dbReference type="ARBA" id="ARBA00022490"/>
    </source>
</evidence>
<evidence type="ECO:0000256" key="3">
    <source>
        <dbReference type="ARBA" id="ARBA00022829"/>
    </source>
</evidence>
<dbReference type="PIRSF" id="PIRSF019345">
    <property type="entry name" value="ScpB"/>
    <property type="match status" value="1"/>
</dbReference>
<dbReference type="OrthoDB" id="9806226at2"/>
<evidence type="ECO:0000256" key="4">
    <source>
        <dbReference type="ARBA" id="ARBA00023306"/>
    </source>
</evidence>
<dbReference type="PANTHER" id="PTHR34298">
    <property type="entry name" value="SEGREGATION AND CONDENSATION PROTEIN B"/>
    <property type="match status" value="1"/>
</dbReference>
<name>A0A4D7JDT3_9BACT</name>
<dbReference type="Pfam" id="PF04079">
    <property type="entry name" value="SMC_ScpB"/>
    <property type="match status" value="1"/>
</dbReference>
<keyword evidence="3" id="KW-0159">Chromosome partition</keyword>
<reference evidence="6 7" key="1">
    <citation type="submission" date="2018-04" db="EMBL/GenBank/DDBJ databases">
        <title>Complete genome uncultured novel isolate.</title>
        <authorList>
            <person name="Merlino G."/>
        </authorList>
    </citation>
    <scope>NUCLEOTIDE SEQUENCE [LARGE SCALE GENOMIC DNA]</scope>
    <source>
        <strain evidence="7">R1DC9</strain>
    </source>
</reference>
<keyword evidence="4" id="KW-0131">Cell cycle</keyword>
<proteinExistence type="predicted"/>
<dbReference type="EMBL" id="CP028923">
    <property type="protein sequence ID" value="QCK13841.1"/>
    <property type="molecule type" value="Genomic_DNA"/>
</dbReference>
<dbReference type="InterPro" id="IPR036390">
    <property type="entry name" value="WH_DNA-bd_sf"/>
</dbReference>
<organism evidence="6 7">
    <name type="scientific">Mangrovivirga cuniculi</name>
    <dbReference type="NCBI Taxonomy" id="2715131"/>
    <lineage>
        <taxon>Bacteria</taxon>
        <taxon>Pseudomonadati</taxon>
        <taxon>Bacteroidota</taxon>
        <taxon>Cytophagia</taxon>
        <taxon>Cytophagales</taxon>
        <taxon>Mangrovivirgaceae</taxon>
        <taxon>Mangrovivirga</taxon>
    </lineage>
</organism>
<keyword evidence="7" id="KW-1185">Reference proteome</keyword>
<dbReference type="Gene3D" id="1.10.10.10">
    <property type="entry name" value="Winged helix-like DNA-binding domain superfamily/Winged helix DNA-binding domain"/>
    <property type="match status" value="2"/>
</dbReference>
<dbReference type="AlphaFoldDB" id="A0A4D7JDT3"/>
<keyword evidence="1" id="KW-0963">Cytoplasm</keyword>
<dbReference type="GO" id="GO:0051301">
    <property type="term" value="P:cell division"/>
    <property type="evidence" value="ECO:0007669"/>
    <property type="project" value="UniProtKB-KW"/>
</dbReference>
<dbReference type="GO" id="GO:0051304">
    <property type="term" value="P:chromosome separation"/>
    <property type="evidence" value="ECO:0007669"/>
    <property type="project" value="InterPro"/>
</dbReference>
<sequence length="212" mass="23857">MDVLAKHIEALIFCSPQPIKVEEILKCLTEMFDADVPEEHITEAIDKLSQKYQDDEYAFEIIKSGGGYQFLTKPAYQASIGILLKQKSKRRLSTSALETLSIIAYKQPITKSEVEQIRGVNCDYAVNKLLEKELVIIKGKADTIGKPLLYGTSENFMDYFGINSLSELPTPKDFAEEDNTIGKENDPDFNPSALKDHSSENDNPEEEDDKND</sequence>
<feature type="region of interest" description="Disordered" evidence="5">
    <location>
        <begin position="169"/>
        <end position="212"/>
    </location>
</feature>
<dbReference type="Proteomes" id="UP000298616">
    <property type="component" value="Chromosome"/>
</dbReference>
<dbReference type="NCBIfam" id="TIGR00281">
    <property type="entry name" value="SMC-Scp complex subunit ScpB"/>
    <property type="match status" value="1"/>
</dbReference>